<dbReference type="Pfam" id="PF06889">
    <property type="entry name" value="DUF1266"/>
    <property type="match status" value="1"/>
</dbReference>
<dbReference type="RefSeq" id="WP_163954188.1">
    <property type="nucleotide sequence ID" value="NZ_JAAIKC010000028.1"/>
</dbReference>
<keyword evidence="1" id="KW-0472">Membrane</keyword>
<evidence type="ECO:0000313" key="3">
    <source>
        <dbReference type="EMBL" id="NEW09903.1"/>
    </source>
</evidence>
<keyword evidence="1" id="KW-0812">Transmembrane</keyword>
<sequence length="229" mass="26517">MSTLRGKELKKLKLYMRSLSAVCLKGNLAYYFTLYAYGGLREKFVGRRLITSTLEEGWRIGDAQSLKHNLGWLLEGGSRHEFNKMRYLLSALSDADRVKYIESQSKENESYAKLCIVNYYMNKLPADGIAAFDYAWYIYLCRAGRTLGYLSEHESQQRMIYVAQRIQQSYSGWNEYIAAYVCGGQFVAKDNTFAFAKKNEAYLTKLFAAERSPLRQLDWDMQLPTLSRI</sequence>
<dbReference type="InterPro" id="IPR009677">
    <property type="entry name" value="DUF1266"/>
</dbReference>
<organism evidence="3">
    <name type="scientific">Paenibacillus sp. SYP-B3998</name>
    <dbReference type="NCBI Taxonomy" id="2678564"/>
    <lineage>
        <taxon>Bacteria</taxon>
        <taxon>Bacillati</taxon>
        <taxon>Bacillota</taxon>
        <taxon>Bacilli</taxon>
        <taxon>Bacillales</taxon>
        <taxon>Paenibacillaceae</taxon>
        <taxon>Paenibacillus</taxon>
    </lineage>
</organism>
<comment type="caution">
    <text evidence="3">The sequence shown here is derived from an EMBL/GenBank/DDBJ whole genome shotgun (WGS) entry which is preliminary data.</text>
</comment>
<evidence type="ECO:0000256" key="1">
    <source>
        <dbReference type="SAM" id="Phobius"/>
    </source>
</evidence>
<keyword evidence="1" id="KW-1133">Transmembrane helix</keyword>
<feature type="transmembrane region" description="Helical" evidence="1">
    <location>
        <begin position="21"/>
        <end position="40"/>
    </location>
</feature>
<dbReference type="EMBL" id="JAAIKC010000028">
    <property type="protein sequence ID" value="NEW09903.1"/>
    <property type="molecule type" value="Genomic_DNA"/>
</dbReference>
<dbReference type="AlphaFoldDB" id="A0A6G4A605"/>
<reference evidence="3" key="1">
    <citation type="submission" date="2020-02" db="EMBL/GenBank/DDBJ databases">
        <authorList>
            <person name="Shen X.-R."/>
            <person name="Zhang Y.-X."/>
        </authorList>
    </citation>
    <scope>NUCLEOTIDE SEQUENCE</scope>
    <source>
        <strain evidence="3">SYP-B3998</strain>
    </source>
</reference>
<evidence type="ECO:0000259" key="2">
    <source>
        <dbReference type="Pfam" id="PF06889"/>
    </source>
</evidence>
<feature type="domain" description="DUF1266" evidence="2">
    <location>
        <begin position="54"/>
        <end position="219"/>
    </location>
</feature>
<proteinExistence type="predicted"/>
<accession>A0A6G4A605</accession>
<name>A0A6G4A605_9BACL</name>
<protein>
    <submittedName>
        <fullName evidence="3">DUF1266 domain-containing protein</fullName>
    </submittedName>
</protein>
<gene>
    <name evidence="3" type="ORF">GK047_28875</name>
</gene>